<accession>A0A6G3MKS4</accession>
<keyword evidence="6" id="KW-1133">Transmembrane helix</keyword>
<dbReference type="PROSITE" id="PS50809">
    <property type="entry name" value="DM_2"/>
    <property type="match status" value="1"/>
</dbReference>
<dbReference type="Gene3D" id="4.10.1040.10">
    <property type="entry name" value="DM DNA-binding domain"/>
    <property type="match status" value="1"/>
</dbReference>
<dbReference type="PANTHER" id="PTHR12322:SF53">
    <property type="entry name" value="DOUBLESEX-MAB RELATED 11E"/>
    <property type="match status" value="1"/>
</dbReference>
<name>A0A6G3MKS4_HENSL</name>
<keyword evidence="3 5" id="KW-0238">DNA-binding</keyword>
<evidence type="ECO:0000256" key="5">
    <source>
        <dbReference type="PROSITE-ProRule" id="PRU00070"/>
    </source>
</evidence>
<dbReference type="PANTHER" id="PTHR12322">
    <property type="entry name" value="DOUBLESEX AND MAB-3 RELATED TRANSCRIPTION FACTOR DMRT"/>
    <property type="match status" value="1"/>
</dbReference>
<dbReference type="InterPro" id="IPR001275">
    <property type="entry name" value="DM_DNA-bd"/>
</dbReference>
<dbReference type="EMBL" id="GHBP01009512">
    <property type="protein sequence ID" value="NDJ94561.1"/>
    <property type="molecule type" value="Transcribed_RNA"/>
</dbReference>
<evidence type="ECO:0000256" key="3">
    <source>
        <dbReference type="ARBA" id="ARBA00023125"/>
    </source>
</evidence>
<keyword evidence="4 5" id="KW-0539">Nucleus</keyword>
<dbReference type="SMART" id="SM00301">
    <property type="entry name" value="DM"/>
    <property type="match status" value="1"/>
</dbReference>
<dbReference type="FunFam" id="4.10.1040.10:FF:000001">
    <property type="entry name" value="doublesex- and mab-3-related transcription factor 1"/>
    <property type="match status" value="1"/>
</dbReference>
<evidence type="ECO:0000256" key="2">
    <source>
        <dbReference type="ARBA" id="ARBA00022833"/>
    </source>
</evidence>
<feature type="domain" description="DM" evidence="7">
    <location>
        <begin position="46"/>
        <end position="93"/>
    </location>
</feature>
<dbReference type="AlphaFoldDB" id="A0A6G3MKS4"/>
<dbReference type="GO" id="GO:0000981">
    <property type="term" value="F:DNA-binding transcription factor activity, RNA polymerase II-specific"/>
    <property type="evidence" value="ECO:0007669"/>
    <property type="project" value="TreeGrafter"/>
</dbReference>
<comment type="subcellular location">
    <subcellularLocation>
        <location evidence="5">Nucleus</location>
    </subcellularLocation>
</comment>
<keyword evidence="6" id="KW-0472">Membrane</keyword>
<feature type="transmembrane region" description="Helical" evidence="6">
    <location>
        <begin position="12"/>
        <end position="33"/>
    </location>
</feature>
<dbReference type="InterPro" id="IPR036407">
    <property type="entry name" value="DM_DNA-bd_sf"/>
</dbReference>
<evidence type="ECO:0000256" key="6">
    <source>
        <dbReference type="SAM" id="Phobius"/>
    </source>
</evidence>
<dbReference type="GO" id="GO:0046872">
    <property type="term" value="F:metal ion binding"/>
    <property type="evidence" value="ECO:0007669"/>
    <property type="project" value="UniProtKB-KW"/>
</dbReference>
<keyword evidence="2 5" id="KW-0862">Zinc</keyword>
<dbReference type="SUPFAM" id="SSF82927">
    <property type="entry name" value="Cysteine-rich DNA binding domain, (DM domain)"/>
    <property type="match status" value="1"/>
</dbReference>
<proteinExistence type="predicted"/>
<dbReference type="PROSITE" id="PS40000">
    <property type="entry name" value="DM_1"/>
    <property type="match status" value="1"/>
</dbReference>
<dbReference type="GO" id="GO:0007548">
    <property type="term" value="P:sex differentiation"/>
    <property type="evidence" value="ECO:0007669"/>
    <property type="project" value="TreeGrafter"/>
</dbReference>
<dbReference type="GO" id="GO:0000978">
    <property type="term" value="F:RNA polymerase II cis-regulatory region sequence-specific DNA binding"/>
    <property type="evidence" value="ECO:0007669"/>
    <property type="project" value="TreeGrafter"/>
</dbReference>
<evidence type="ECO:0000259" key="7">
    <source>
        <dbReference type="PROSITE" id="PS50809"/>
    </source>
</evidence>
<evidence type="ECO:0000313" key="8">
    <source>
        <dbReference type="EMBL" id="NDJ94561.1"/>
    </source>
</evidence>
<evidence type="ECO:0000256" key="4">
    <source>
        <dbReference type="ARBA" id="ARBA00023242"/>
    </source>
</evidence>
<protein>
    <submittedName>
        <fullName evidence="8">Doublesex-and mab-3-related transcription factor 1 (Trinotate prediction)</fullName>
    </submittedName>
</protein>
<dbReference type="GO" id="GO:0005634">
    <property type="term" value="C:nucleus"/>
    <property type="evidence" value="ECO:0007669"/>
    <property type="project" value="UniProtKB-SubCell"/>
</dbReference>
<keyword evidence="1 5" id="KW-0479">Metal-binding</keyword>
<sequence>MAIDSNFIFQQLFVISFFCYRLLTATKNILLLGNNFIMAKQKMPTCARCRNHGHTVLLKGHKNFCPYRSCACAKCYLLVQKQQIMATQIAIRRFQEQCEQSQNKNRD</sequence>
<organism evidence="8">
    <name type="scientific">Henneguya salminicola</name>
    <name type="common">Myxosporean</name>
    <dbReference type="NCBI Taxonomy" id="69463"/>
    <lineage>
        <taxon>Eukaryota</taxon>
        <taxon>Metazoa</taxon>
        <taxon>Cnidaria</taxon>
        <taxon>Myxozoa</taxon>
        <taxon>Myxosporea</taxon>
        <taxon>Bivalvulida</taxon>
        <taxon>Platysporina</taxon>
        <taxon>Myxobolidae</taxon>
        <taxon>Henneguya</taxon>
    </lineage>
</organism>
<feature type="DNA-binding region" description="DM" evidence="5">
    <location>
        <begin position="46"/>
        <end position="93"/>
    </location>
</feature>
<keyword evidence="6" id="KW-0812">Transmembrane</keyword>
<dbReference type="Pfam" id="PF00751">
    <property type="entry name" value="DM"/>
    <property type="match status" value="1"/>
</dbReference>
<evidence type="ECO:0000256" key="1">
    <source>
        <dbReference type="ARBA" id="ARBA00022723"/>
    </source>
</evidence>
<dbReference type="InterPro" id="IPR026607">
    <property type="entry name" value="DMRT"/>
</dbReference>
<reference evidence="8" key="1">
    <citation type="submission" date="2018-11" db="EMBL/GenBank/DDBJ databases">
        <title>Henneguya salminicola genome and transcriptome.</title>
        <authorList>
            <person name="Yahalomi D."/>
            <person name="Atkinson S.D."/>
            <person name="Neuhof M."/>
            <person name="Chang E.S."/>
            <person name="Philippe H."/>
            <person name="Cartwright P."/>
            <person name="Bartholomew J.L."/>
            <person name="Huchon D."/>
        </authorList>
    </citation>
    <scope>NUCLEOTIDE SEQUENCE</scope>
    <source>
        <strain evidence="8">Hz1</strain>
        <tissue evidence="8">Whole</tissue>
    </source>
</reference>